<proteinExistence type="predicted"/>
<dbReference type="HOGENOM" id="CLU_3138739_0_0_10"/>
<sequence length="49" mass="5990">MIRSVLLRPRIKCGDKKILTHPHYLLRHGFHVFTRINLFSFRVFREIRA</sequence>
<protein>
    <submittedName>
        <fullName evidence="1">Uncharacterized protein</fullName>
    </submittedName>
</protein>
<reference evidence="1 2" key="2">
    <citation type="submission" date="2008-10" db="EMBL/GenBank/DDBJ databases">
        <authorList>
            <person name="Fulton L."/>
            <person name="Clifton S."/>
            <person name="Fulton B."/>
            <person name="Xu J."/>
            <person name="Minx P."/>
            <person name="Pepin K.H."/>
            <person name="Johnson M."/>
            <person name="Bhonagiri V."/>
            <person name="Nash W.E."/>
            <person name="Mardis E.R."/>
            <person name="Wilson R.K."/>
        </authorList>
    </citation>
    <scope>NUCLEOTIDE SEQUENCE [LARGE SCALE GENOMIC DNA]</scope>
    <source>
        <strain evidence="1 2">DSM 18315</strain>
    </source>
</reference>
<dbReference type="AlphaFoldDB" id="B7BG22"/>
<organism evidence="1 2">
    <name type="scientific">Parabacteroides johnsonii DSM 18315</name>
    <dbReference type="NCBI Taxonomy" id="537006"/>
    <lineage>
        <taxon>Bacteria</taxon>
        <taxon>Pseudomonadati</taxon>
        <taxon>Bacteroidota</taxon>
        <taxon>Bacteroidia</taxon>
        <taxon>Bacteroidales</taxon>
        <taxon>Tannerellaceae</taxon>
        <taxon>Parabacteroides</taxon>
    </lineage>
</organism>
<name>B7BG22_9BACT</name>
<dbReference type="STRING" id="537006.PRABACTJOHN_04011"/>
<gene>
    <name evidence="1" type="ORF">PRABACTJOHN_04011</name>
</gene>
<evidence type="ECO:0000313" key="1">
    <source>
        <dbReference type="EMBL" id="EEC94621.1"/>
    </source>
</evidence>
<accession>B7BG22</accession>
<dbReference type="EMBL" id="ABYH01000400">
    <property type="protein sequence ID" value="EEC94621.1"/>
    <property type="molecule type" value="Genomic_DNA"/>
</dbReference>
<evidence type="ECO:0000313" key="2">
    <source>
        <dbReference type="Proteomes" id="UP000005510"/>
    </source>
</evidence>
<comment type="caution">
    <text evidence="1">The sequence shown here is derived from an EMBL/GenBank/DDBJ whole genome shotgun (WGS) entry which is preliminary data.</text>
</comment>
<reference evidence="1 2" key="1">
    <citation type="submission" date="2008-10" db="EMBL/GenBank/DDBJ databases">
        <title>Draft genome sequence of Parabacteroides johnsonii (DSM 18315).</title>
        <authorList>
            <person name="Sudarsanam P."/>
            <person name="Ley R."/>
            <person name="Guruge J."/>
            <person name="Turnbaugh P.J."/>
            <person name="Mahowald M."/>
            <person name="Liep D."/>
            <person name="Gordon J."/>
        </authorList>
    </citation>
    <scope>NUCLEOTIDE SEQUENCE [LARGE SCALE GENOMIC DNA]</scope>
    <source>
        <strain evidence="1 2">DSM 18315</strain>
    </source>
</reference>
<dbReference type="Proteomes" id="UP000005510">
    <property type="component" value="Unassembled WGS sequence"/>
</dbReference>